<sequence>MPTREKPIDIVLILLKHLNQRNPDPTPQSNPDPTPQSNPDLLHNTLKKIKAVLEDIKDDSIPRFNHCNEALIEKLTQLESYIADEDNIKDNINWIEENLGEIQDLKTRIQRLELGKKPPQEDQSVDEANKDSRDWLQLRVEENILNSPAMVHLQRSYDVLDIQLKLCLLCLAIFPQEKVKKKSLIYWWIGEGLISKSRVKSAEEVGEGVFLKLIEKGLIQPYSKNQKKPIVDGCTTHPWVRRMLIAAAKKANFFDFDDAGKINVDNNNALNSQRVCLVVGSGSLREEELFTIFNVNVDYLSLKAKLFSKFRKLVVVQLGRWQNSTEHHIEVDGEEFLKELGAQKHLRYLSLHGISRITALPPSIVKCINLEILDLRACHNLERLPSDIGALRKLTHLDVSQCYLLESMPKGIEKIASLQVLKGFVIGHSRKNPCKLGDLGQLKKLRKLSIHIGSNAVTEEGELNKLKEITSLRILTISWGQVGMKTTPNGQAPQLTETASFTMRSFSFPPKLVKLDLRCLPQEKAPEWLKPSNMEELKRLYIRGGKLVCLDPEENKKWKVEILRLKYLKNLKLEGKILQKDFPDLVYFENIGPYLDDDTQYEMNVEWNNAEGWEELRRKLESTSTIRRENQDKDERAGTLSAYE</sequence>
<evidence type="ECO:0000256" key="4">
    <source>
        <dbReference type="SAM" id="MobiDB-lite"/>
    </source>
</evidence>
<dbReference type="EMBL" id="SDRB02012776">
    <property type="protein sequence ID" value="THF96740.1"/>
    <property type="molecule type" value="Genomic_DNA"/>
</dbReference>
<feature type="domain" description="Disease resistance R13L4/SHOC-2-like LRR" evidence="6">
    <location>
        <begin position="305"/>
        <end position="543"/>
    </location>
</feature>
<dbReference type="Gene3D" id="1.10.10.10">
    <property type="entry name" value="Winged helix-like DNA-binding domain superfamily/Winged helix DNA-binding domain"/>
    <property type="match status" value="1"/>
</dbReference>
<feature type="compositionally biased region" description="Basic and acidic residues" evidence="4">
    <location>
        <begin position="621"/>
        <end position="637"/>
    </location>
</feature>
<dbReference type="InterPro" id="IPR044974">
    <property type="entry name" value="Disease_R_plants"/>
</dbReference>
<evidence type="ECO:0000259" key="6">
    <source>
        <dbReference type="Pfam" id="PF23598"/>
    </source>
</evidence>
<dbReference type="PANTHER" id="PTHR23155:SF1076">
    <property type="entry name" value="LEUCINE-RICH REPEAT (LRR) FAMILY PROTEIN-RELATED"/>
    <property type="match status" value="1"/>
</dbReference>
<reference evidence="7 8" key="1">
    <citation type="journal article" date="2018" name="Proc. Natl. Acad. Sci. U.S.A.">
        <title>Draft genome sequence of Camellia sinensis var. sinensis provides insights into the evolution of the tea genome and tea quality.</title>
        <authorList>
            <person name="Wei C."/>
            <person name="Yang H."/>
            <person name="Wang S."/>
            <person name="Zhao J."/>
            <person name="Liu C."/>
            <person name="Gao L."/>
            <person name="Xia E."/>
            <person name="Lu Y."/>
            <person name="Tai Y."/>
            <person name="She G."/>
            <person name="Sun J."/>
            <person name="Cao H."/>
            <person name="Tong W."/>
            <person name="Gao Q."/>
            <person name="Li Y."/>
            <person name="Deng W."/>
            <person name="Jiang X."/>
            <person name="Wang W."/>
            <person name="Chen Q."/>
            <person name="Zhang S."/>
            <person name="Li H."/>
            <person name="Wu J."/>
            <person name="Wang P."/>
            <person name="Li P."/>
            <person name="Shi C."/>
            <person name="Zheng F."/>
            <person name="Jian J."/>
            <person name="Huang B."/>
            <person name="Shan D."/>
            <person name="Shi M."/>
            <person name="Fang C."/>
            <person name="Yue Y."/>
            <person name="Li F."/>
            <person name="Li D."/>
            <person name="Wei S."/>
            <person name="Han B."/>
            <person name="Jiang C."/>
            <person name="Yin Y."/>
            <person name="Xia T."/>
            <person name="Zhang Z."/>
            <person name="Bennetzen J.L."/>
            <person name="Zhao S."/>
            <person name="Wan X."/>
        </authorList>
    </citation>
    <scope>NUCLEOTIDE SEQUENCE [LARGE SCALE GENOMIC DNA]</scope>
    <source>
        <strain evidence="8">cv. Shuchazao</strain>
        <tissue evidence="7">Leaf</tissue>
    </source>
</reference>
<evidence type="ECO:0000313" key="8">
    <source>
        <dbReference type="Proteomes" id="UP000306102"/>
    </source>
</evidence>
<dbReference type="InterPro" id="IPR036388">
    <property type="entry name" value="WH-like_DNA-bd_sf"/>
</dbReference>
<dbReference type="PANTHER" id="PTHR23155">
    <property type="entry name" value="DISEASE RESISTANCE PROTEIN RP"/>
    <property type="match status" value="1"/>
</dbReference>
<dbReference type="Proteomes" id="UP000306102">
    <property type="component" value="Unassembled WGS sequence"/>
</dbReference>
<comment type="caution">
    <text evidence="7">The sequence shown here is derived from an EMBL/GenBank/DDBJ whole genome shotgun (WGS) entry which is preliminary data.</text>
</comment>
<keyword evidence="2" id="KW-0547">Nucleotide-binding</keyword>
<name>A0A4S4D366_CAMSN</name>
<dbReference type="Pfam" id="PF23559">
    <property type="entry name" value="WHD_DRP"/>
    <property type="match status" value="1"/>
</dbReference>
<dbReference type="InterPro" id="IPR058922">
    <property type="entry name" value="WHD_DRP"/>
</dbReference>
<evidence type="ECO:0000256" key="3">
    <source>
        <dbReference type="ARBA" id="ARBA00022821"/>
    </source>
</evidence>
<dbReference type="AlphaFoldDB" id="A0A4S4D366"/>
<dbReference type="InterPro" id="IPR055414">
    <property type="entry name" value="LRR_R13L4/SHOC2-like"/>
</dbReference>
<dbReference type="GO" id="GO:0098542">
    <property type="term" value="P:defense response to other organism"/>
    <property type="evidence" value="ECO:0007669"/>
    <property type="project" value="TreeGrafter"/>
</dbReference>
<dbReference type="InterPro" id="IPR032675">
    <property type="entry name" value="LRR_dom_sf"/>
</dbReference>
<keyword evidence="8" id="KW-1185">Reference proteome</keyword>
<keyword evidence="1" id="KW-0677">Repeat</keyword>
<gene>
    <name evidence="7" type="ORF">TEA_006131</name>
</gene>
<evidence type="ECO:0000259" key="5">
    <source>
        <dbReference type="Pfam" id="PF23559"/>
    </source>
</evidence>
<feature type="domain" description="Disease resistance protein winged helix" evidence="5">
    <location>
        <begin position="173"/>
        <end position="241"/>
    </location>
</feature>
<dbReference type="SUPFAM" id="SSF52058">
    <property type="entry name" value="L domain-like"/>
    <property type="match status" value="1"/>
</dbReference>
<dbReference type="Pfam" id="PF23598">
    <property type="entry name" value="LRR_14"/>
    <property type="match status" value="1"/>
</dbReference>
<feature type="compositionally biased region" description="Pro residues" evidence="4">
    <location>
        <begin position="24"/>
        <end position="36"/>
    </location>
</feature>
<dbReference type="STRING" id="542762.A0A4S4D366"/>
<proteinExistence type="predicted"/>
<keyword evidence="3" id="KW-0611">Plant defense</keyword>
<evidence type="ECO:0008006" key="9">
    <source>
        <dbReference type="Google" id="ProtNLM"/>
    </source>
</evidence>
<feature type="region of interest" description="Disordered" evidence="4">
    <location>
        <begin position="621"/>
        <end position="644"/>
    </location>
</feature>
<evidence type="ECO:0000256" key="1">
    <source>
        <dbReference type="ARBA" id="ARBA00022737"/>
    </source>
</evidence>
<protein>
    <recommendedName>
        <fullName evidence="9">Disease resistance RPP13-like protein 4</fullName>
    </recommendedName>
</protein>
<evidence type="ECO:0000313" key="7">
    <source>
        <dbReference type="EMBL" id="THF96740.1"/>
    </source>
</evidence>
<dbReference type="Gene3D" id="3.80.10.10">
    <property type="entry name" value="Ribonuclease Inhibitor"/>
    <property type="match status" value="1"/>
</dbReference>
<evidence type="ECO:0000256" key="2">
    <source>
        <dbReference type="ARBA" id="ARBA00022741"/>
    </source>
</evidence>
<feature type="region of interest" description="Disordered" evidence="4">
    <location>
        <begin position="20"/>
        <end position="41"/>
    </location>
</feature>
<accession>A0A4S4D366</accession>
<organism evidence="7 8">
    <name type="scientific">Camellia sinensis var. sinensis</name>
    <name type="common">China tea</name>
    <dbReference type="NCBI Taxonomy" id="542762"/>
    <lineage>
        <taxon>Eukaryota</taxon>
        <taxon>Viridiplantae</taxon>
        <taxon>Streptophyta</taxon>
        <taxon>Embryophyta</taxon>
        <taxon>Tracheophyta</taxon>
        <taxon>Spermatophyta</taxon>
        <taxon>Magnoliopsida</taxon>
        <taxon>eudicotyledons</taxon>
        <taxon>Gunneridae</taxon>
        <taxon>Pentapetalae</taxon>
        <taxon>asterids</taxon>
        <taxon>Ericales</taxon>
        <taxon>Theaceae</taxon>
        <taxon>Camellia</taxon>
    </lineage>
</organism>